<evidence type="ECO:0000313" key="3">
    <source>
        <dbReference type="Proteomes" id="UP000799778"/>
    </source>
</evidence>
<feature type="region of interest" description="Disordered" evidence="1">
    <location>
        <begin position="1"/>
        <end position="38"/>
    </location>
</feature>
<name>A0A6A5X8W1_9PLEO</name>
<evidence type="ECO:0000313" key="2">
    <source>
        <dbReference type="EMBL" id="KAF2009329.1"/>
    </source>
</evidence>
<dbReference type="AlphaFoldDB" id="A0A6A5X8W1"/>
<proteinExistence type="predicted"/>
<dbReference type="GeneID" id="54286981"/>
<gene>
    <name evidence="2" type="ORF">BU24DRAFT_428866</name>
</gene>
<feature type="compositionally biased region" description="Polar residues" evidence="1">
    <location>
        <begin position="15"/>
        <end position="31"/>
    </location>
</feature>
<keyword evidence="3" id="KW-1185">Reference proteome</keyword>
<reference evidence="2" key="1">
    <citation type="journal article" date="2020" name="Stud. Mycol.">
        <title>101 Dothideomycetes genomes: a test case for predicting lifestyles and emergence of pathogens.</title>
        <authorList>
            <person name="Haridas S."/>
            <person name="Albert R."/>
            <person name="Binder M."/>
            <person name="Bloem J."/>
            <person name="Labutti K."/>
            <person name="Salamov A."/>
            <person name="Andreopoulos B."/>
            <person name="Baker S."/>
            <person name="Barry K."/>
            <person name="Bills G."/>
            <person name="Bluhm B."/>
            <person name="Cannon C."/>
            <person name="Castanera R."/>
            <person name="Culley D."/>
            <person name="Daum C."/>
            <person name="Ezra D."/>
            <person name="Gonzalez J."/>
            <person name="Henrissat B."/>
            <person name="Kuo A."/>
            <person name="Liang C."/>
            <person name="Lipzen A."/>
            <person name="Lutzoni F."/>
            <person name="Magnuson J."/>
            <person name="Mondo S."/>
            <person name="Nolan M."/>
            <person name="Ohm R."/>
            <person name="Pangilinan J."/>
            <person name="Park H.-J."/>
            <person name="Ramirez L."/>
            <person name="Alfaro M."/>
            <person name="Sun H."/>
            <person name="Tritt A."/>
            <person name="Yoshinaga Y."/>
            <person name="Zwiers L.-H."/>
            <person name="Turgeon B."/>
            <person name="Goodwin S."/>
            <person name="Spatafora J."/>
            <person name="Crous P."/>
            <person name="Grigoriev I."/>
        </authorList>
    </citation>
    <scope>NUCLEOTIDE SEQUENCE</scope>
    <source>
        <strain evidence="2">CBS 175.79</strain>
    </source>
</reference>
<dbReference type="RefSeq" id="XP_033377668.1">
    <property type="nucleotide sequence ID" value="XM_033529584.1"/>
</dbReference>
<accession>A0A6A5X8W1</accession>
<evidence type="ECO:0000256" key="1">
    <source>
        <dbReference type="SAM" id="MobiDB-lite"/>
    </source>
</evidence>
<dbReference type="EMBL" id="ML978079">
    <property type="protein sequence ID" value="KAF2009329.1"/>
    <property type="molecule type" value="Genomic_DNA"/>
</dbReference>
<dbReference type="OrthoDB" id="5336357at2759"/>
<dbReference type="Proteomes" id="UP000799778">
    <property type="component" value="Unassembled WGS sequence"/>
</dbReference>
<organism evidence="2 3">
    <name type="scientific">Aaosphaeria arxii CBS 175.79</name>
    <dbReference type="NCBI Taxonomy" id="1450172"/>
    <lineage>
        <taxon>Eukaryota</taxon>
        <taxon>Fungi</taxon>
        <taxon>Dikarya</taxon>
        <taxon>Ascomycota</taxon>
        <taxon>Pezizomycotina</taxon>
        <taxon>Dothideomycetes</taxon>
        <taxon>Pleosporomycetidae</taxon>
        <taxon>Pleosporales</taxon>
        <taxon>Pleosporales incertae sedis</taxon>
        <taxon>Aaosphaeria</taxon>
    </lineage>
</organism>
<protein>
    <submittedName>
        <fullName evidence="2">Uncharacterized protein</fullName>
    </submittedName>
</protein>
<sequence>MGFKRKRSTLDDSPLSMSSFASLNTPEAQSPTPIPHALHSIMDIDPQSQPYTDPAARFGPVKDWFAHAQRVKASDLGCRTRKRFRDNRPDERTIHEITMNKLFCAQRNLPNASPIPSLPQYPGVETQSVPVQKSTLHSFWKISAPPVQPTQSPPVHVQQHHEATLQAWDTPRCEDCDSVLQAADGMSVDIDMDSDAHGCQFACNECGRKICASCAVVSNHRHCLQCATAGREGRW</sequence>